<evidence type="ECO:0000259" key="1">
    <source>
        <dbReference type="Pfam" id="PF06832"/>
    </source>
</evidence>
<dbReference type="AlphaFoldDB" id="A0A645H3R5"/>
<organism evidence="2">
    <name type="scientific">bioreactor metagenome</name>
    <dbReference type="NCBI Taxonomy" id="1076179"/>
    <lineage>
        <taxon>unclassified sequences</taxon>
        <taxon>metagenomes</taxon>
        <taxon>ecological metagenomes</taxon>
    </lineage>
</organism>
<accession>A0A645H3R5</accession>
<feature type="domain" description="Penicillin-binding C-terminal" evidence="1">
    <location>
        <begin position="1"/>
        <end position="78"/>
    </location>
</feature>
<reference evidence="2" key="1">
    <citation type="submission" date="2019-08" db="EMBL/GenBank/DDBJ databases">
        <authorList>
            <person name="Kucharzyk K."/>
            <person name="Murdoch R.W."/>
            <person name="Higgins S."/>
            <person name="Loffler F."/>
        </authorList>
    </citation>
    <scope>NUCLEOTIDE SEQUENCE</scope>
</reference>
<evidence type="ECO:0000313" key="2">
    <source>
        <dbReference type="EMBL" id="MPN30463.1"/>
    </source>
</evidence>
<gene>
    <name evidence="2" type="ORF">SDC9_177934</name>
</gene>
<dbReference type="InterPro" id="IPR009647">
    <property type="entry name" value="PBP_C"/>
</dbReference>
<name>A0A645H3R5_9ZZZZ</name>
<comment type="caution">
    <text evidence="2">The sequence shown here is derived from an EMBL/GenBank/DDBJ whole genome shotgun (WGS) entry which is preliminary data.</text>
</comment>
<dbReference type="Pfam" id="PF06832">
    <property type="entry name" value="BiPBP_C"/>
    <property type="match status" value="1"/>
</dbReference>
<protein>
    <recommendedName>
        <fullName evidence="1">Penicillin-binding C-terminal domain-containing protein</fullName>
    </recommendedName>
</protein>
<dbReference type="EMBL" id="VSSQ01081586">
    <property type="protein sequence ID" value="MPN30463.1"/>
    <property type="molecule type" value="Genomic_DNA"/>
</dbReference>
<sequence>MRISGITDGEVIRRVRSDQDPVIRLEVRGQSGQVYWLINGKLVAHRLASLPLIQRLSETGRMDVTVMDDHGRFDRVSFSVR</sequence>
<proteinExistence type="predicted"/>